<keyword evidence="3 9" id="KW-0547">Nucleotide-binding</keyword>
<dbReference type="PANTHER" id="PTHR10584:SF166">
    <property type="entry name" value="RIBOKINASE"/>
    <property type="match status" value="1"/>
</dbReference>
<dbReference type="AlphaFoldDB" id="A0A242MIJ8"/>
<evidence type="ECO:0000256" key="6">
    <source>
        <dbReference type="ARBA" id="ARBA00022842"/>
    </source>
</evidence>
<evidence type="ECO:0000256" key="3">
    <source>
        <dbReference type="ARBA" id="ARBA00022741"/>
    </source>
</evidence>
<comment type="catalytic activity">
    <reaction evidence="9">
        <text>D-ribose + ATP = D-ribose 5-phosphate + ADP + H(+)</text>
        <dbReference type="Rhea" id="RHEA:13697"/>
        <dbReference type="ChEBI" id="CHEBI:15378"/>
        <dbReference type="ChEBI" id="CHEBI:30616"/>
        <dbReference type="ChEBI" id="CHEBI:47013"/>
        <dbReference type="ChEBI" id="CHEBI:78346"/>
        <dbReference type="ChEBI" id="CHEBI:456216"/>
        <dbReference type="EC" id="2.7.1.15"/>
    </reaction>
</comment>
<keyword evidence="7 9" id="KW-0630">Potassium</keyword>
<keyword evidence="6 9" id="KW-0460">Magnesium</keyword>
<comment type="similarity">
    <text evidence="9">Belongs to the carbohydrate kinase PfkB family. Ribokinase subfamily.</text>
</comment>
<feature type="binding site" evidence="9">
    <location>
        <position position="246"/>
    </location>
    <ligand>
        <name>substrate</name>
    </ligand>
</feature>
<feature type="binding site" evidence="9">
    <location>
        <begin position="245"/>
        <end position="246"/>
    </location>
    <ligand>
        <name>ATP</name>
        <dbReference type="ChEBI" id="CHEBI:30616"/>
    </ligand>
</feature>
<gene>
    <name evidence="9" type="primary">rbsK</name>
    <name evidence="11" type="ORF">PAMC26577_24625</name>
</gene>
<comment type="subcellular location">
    <subcellularLocation>
        <location evidence="9">Cytoplasm</location>
    </subcellularLocation>
</comment>
<evidence type="ECO:0000259" key="10">
    <source>
        <dbReference type="Pfam" id="PF00294"/>
    </source>
</evidence>
<feature type="binding site" evidence="9">
    <location>
        <position position="276"/>
    </location>
    <ligand>
        <name>K(+)</name>
        <dbReference type="ChEBI" id="CHEBI:29103"/>
    </ligand>
</feature>
<comment type="caution">
    <text evidence="9">Lacks conserved residue(s) required for the propagation of feature annotation.</text>
</comment>
<dbReference type="SUPFAM" id="SSF53613">
    <property type="entry name" value="Ribokinase-like"/>
    <property type="match status" value="1"/>
</dbReference>
<accession>A0A242MIJ8</accession>
<feature type="binding site" evidence="9">
    <location>
        <position position="242"/>
    </location>
    <ligand>
        <name>K(+)</name>
        <dbReference type="ChEBI" id="CHEBI:29103"/>
    </ligand>
</feature>
<evidence type="ECO:0000256" key="7">
    <source>
        <dbReference type="ARBA" id="ARBA00022958"/>
    </source>
</evidence>
<dbReference type="GO" id="GO:0046872">
    <property type="term" value="F:metal ion binding"/>
    <property type="evidence" value="ECO:0007669"/>
    <property type="project" value="UniProtKB-KW"/>
</dbReference>
<evidence type="ECO:0000256" key="9">
    <source>
        <dbReference type="HAMAP-Rule" id="MF_01987"/>
    </source>
</evidence>
<evidence type="ECO:0000313" key="11">
    <source>
        <dbReference type="EMBL" id="OTP71120.1"/>
    </source>
</evidence>
<dbReference type="InterPro" id="IPR011611">
    <property type="entry name" value="PfkB_dom"/>
</dbReference>
<dbReference type="InterPro" id="IPR002139">
    <property type="entry name" value="Ribo/fructo_kinase"/>
</dbReference>
<dbReference type="PANTHER" id="PTHR10584">
    <property type="entry name" value="SUGAR KINASE"/>
    <property type="match status" value="1"/>
</dbReference>
<keyword evidence="2 9" id="KW-0479">Metal-binding</keyword>
<dbReference type="Gene3D" id="3.40.1190.20">
    <property type="match status" value="1"/>
</dbReference>
<keyword evidence="8 9" id="KW-0119">Carbohydrate metabolism</keyword>
<sequence>MKRVFVVGNAVSDVTLNVRRAPRPGESVLAQSIARAPGGKGLNQAVAAQRSGAKVVFVSAIGGDAAGIEIENALLREAFDDLRLIKLSCDTDVSILTVTADGENSIITTIGCTQASSAERLTASLSDVQAGDYVLMQGNLSLASTNAVADLARARSAKVVINAAPWHWDSTEALEKCDGVIANEGEILDIAKGVDVKDSAAWLQAKVPAWVIVTLGAEGCLLSTHEGASNFAARPVKASDTSGAGDVFSGVLVGSLARGASLDDAIQAGQRAAALTVGRTGTFSAIPSVEEMQDIVR</sequence>
<dbReference type="UniPathway" id="UPA00916">
    <property type="reaction ID" value="UER00889"/>
</dbReference>
<dbReference type="GO" id="GO:0004747">
    <property type="term" value="F:ribokinase activity"/>
    <property type="evidence" value="ECO:0007669"/>
    <property type="project" value="UniProtKB-UniRule"/>
</dbReference>
<dbReference type="EC" id="2.7.1.15" evidence="9"/>
<protein>
    <recommendedName>
        <fullName evidence="9">Ribokinase</fullName>
        <shortName evidence="9">RK</shortName>
        <ecNumber evidence="9">2.7.1.15</ecNumber>
    </recommendedName>
</protein>
<feature type="binding site" evidence="9">
    <location>
        <position position="281"/>
    </location>
    <ligand>
        <name>K(+)</name>
        <dbReference type="ChEBI" id="CHEBI:29103"/>
    </ligand>
</feature>
<dbReference type="RefSeq" id="WP_075360308.1">
    <property type="nucleotide sequence ID" value="NZ_MSRG01000088.1"/>
</dbReference>
<dbReference type="EMBL" id="NBTZ01000102">
    <property type="protein sequence ID" value="OTP71120.1"/>
    <property type="molecule type" value="Genomic_DNA"/>
</dbReference>
<feature type="binding site" evidence="9">
    <location>
        <begin position="214"/>
        <end position="219"/>
    </location>
    <ligand>
        <name>ATP</name>
        <dbReference type="ChEBI" id="CHEBI:30616"/>
    </ligand>
</feature>
<evidence type="ECO:0000313" key="12">
    <source>
        <dbReference type="Proteomes" id="UP000195221"/>
    </source>
</evidence>
<dbReference type="InterPro" id="IPR029056">
    <property type="entry name" value="Ribokinase-like"/>
</dbReference>
<feature type="active site" description="Proton acceptor" evidence="9">
    <location>
        <position position="246"/>
    </location>
</feature>
<dbReference type="GO" id="GO:0019303">
    <property type="term" value="P:D-ribose catabolic process"/>
    <property type="evidence" value="ECO:0007669"/>
    <property type="project" value="UniProtKB-UniRule"/>
</dbReference>
<dbReference type="HAMAP" id="MF_01987">
    <property type="entry name" value="Ribokinase"/>
    <property type="match status" value="1"/>
</dbReference>
<dbReference type="CDD" id="cd01174">
    <property type="entry name" value="ribokinase"/>
    <property type="match status" value="1"/>
</dbReference>
<feature type="domain" description="Carbohydrate kinase PfkB" evidence="10">
    <location>
        <begin position="1"/>
        <end position="287"/>
    </location>
</feature>
<keyword evidence="4 9" id="KW-0418">Kinase</keyword>
<comment type="activity regulation">
    <text evidence="9">Activated by a monovalent cation that binds near, but not in, the active site. The most likely occupant of the site in vivo is potassium. Ion binding induces a conformational change that may alter substrate affinity.</text>
</comment>
<dbReference type="Proteomes" id="UP000195221">
    <property type="component" value="Unassembled WGS sequence"/>
</dbReference>
<dbReference type="Pfam" id="PF00294">
    <property type="entry name" value="PfkB"/>
    <property type="match status" value="1"/>
</dbReference>
<comment type="pathway">
    <text evidence="9">Carbohydrate metabolism; D-ribose degradation; D-ribose 5-phosphate from beta-D-ribopyranose: step 2/2.</text>
</comment>
<keyword evidence="1 9" id="KW-0808">Transferase</keyword>
<feature type="binding site" evidence="9">
    <location>
        <position position="240"/>
    </location>
    <ligand>
        <name>K(+)</name>
        <dbReference type="ChEBI" id="CHEBI:29103"/>
    </ligand>
</feature>
<reference evidence="11 12" key="1">
    <citation type="submission" date="2017-03" db="EMBL/GenBank/DDBJ databases">
        <title>Genome analysis of strain PAMC 26577.</title>
        <authorList>
            <person name="Oh H.-M."/>
            <person name="Yang J.-A."/>
        </authorList>
    </citation>
    <scope>NUCLEOTIDE SEQUENCE [LARGE SCALE GENOMIC DNA]</scope>
    <source>
        <strain evidence="11 12">PAMC 26577</strain>
    </source>
</reference>
<comment type="subunit">
    <text evidence="9">Homodimer.</text>
</comment>
<keyword evidence="9" id="KW-0963">Cytoplasm</keyword>
<comment type="cofactor">
    <cofactor evidence="9">
        <name>Mg(2+)</name>
        <dbReference type="ChEBI" id="CHEBI:18420"/>
    </cofactor>
    <text evidence="9">Requires a divalent cation, most likely magnesium in vivo, as an electrophilic catalyst to aid phosphoryl group transfer. It is the chelate of the metal and the nucleotide that is the actual substrate.</text>
</comment>
<evidence type="ECO:0000256" key="8">
    <source>
        <dbReference type="ARBA" id="ARBA00023277"/>
    </source>
</evidence>
<evidence type="ECO:0000256" key="4">
    <source>
        <dbReference type="ARBA" id="ARBA00022777"/>
    </source>
</evidence>
<comment type="caution">
    <text evidence="11">The sequence shown here is derived from an EMBL/GenBank/DDBJ whole genome shotgun (WGS) entry which is preliminary data.</text>
</comment>
<feature type="binding site" evidence="9">
    <location>
        <begin position="11"/>
        <end position="13"/>
    </location>
    <ligand>
        <name>substrate</name>
    </ligand>
</feature>
<evidence type="ECO:0000256" key="5">
    <source>
        <dbReference type="ARBA" id="ARBA00022840"/>
    </source>
</evidence>
<dbReference type="GO" id="GO:0005524">
    <property type="term" value="F:ATP binding"/>
    <property type="evidence" value="ECO:0007669"/>
    <property type="project" value="UniProtKB-UniRule"/>
</dbReference>
<feature type="binding site" evidence="9">
    <location>
        <position position="183"/>
    </location>
    <ligand>
        <name>ATP</name>
        <dbReference type="ChEBI" id="CHEBI:30616"/>
    </ligand>
</feature>
<feature type="binding site" evidence="9">
    <location>
        <position position="279"/>
    </location>
    <ligand>
        <name>K(+)</name>
        <dbReference type="ChEBI" id="CHEBI:29103"/>
    </ligand>
</feature>
<organism evidence="11 12">
    <name type="scientific">Caballeronia sordidicola</name>
    <name type="common">Burkholderia sordidicola</name>
    <dbReference type="NCBI Taxonomy" id="196367"/>
    <lineage>
        <taxon>Bacteria</taxon>
        <taxon>Pseudomonadati</taxon>
        <taxon>Pseudomonadota</taxon>
        <taxon>Betaproteobacteria</taxon>
        <taxon>Burkholderiales</taxon>
        <taxon>Burkholderiaceae</taxon>
        <taxon>Caballeronia</taxon>
    </lineage>
</organism>
<name>A0A242MIJ8_CABSO</name>
<dbReference type="InterPro" id="IPR011877">
    <property type="entry name" value="Ribokinase"/>
</dbReference>
<dbReference type="GO" id="GO:0005829">
    <property type="term" value="C:cytosol"/>
    <property type="evidence" value="ECO:0007669"/>
    <property type="project" value="TreeGrafter"/>
</dbReference>
<evidence type="ECO:0000256" key="2">
    <source>
        <dbReference type="ARBA" id="ARBA00022723"/>
    </source>
</evidence>
<dbReference type="PRINTS" id="PR00990">
    <property type="entry name" value="RIBOKINASE"/>
</dbReference>
<proteinExistence type="inferred from homology"/>
<keyword evidence="5 9" id="KW-0067">ATP-binding</keyword>
<comment type="function">
    <text evidence="9">Catalyzes the phosphorylation of ribose at O-5 in a reaction requiring ATP and magnesium. The resulting D-ribose-5-phosphate can then be used either for sythesis of nucleotides, histidine, and tryptophan, or as a component of the pentose phosphate pathway.</text>
</comment>
<feature type="binding site" evidence="9">
    <location>
        <begin position="39"/>
        <end position="43"/>
    </location>
    <ligand>
        <name>substrate</name>
    </ligand>
</feature>
<evidence type="ECO:0000256" key="1">
    <source>
        <dbReference type="ARBA" id="ARBA00022679"/>
    </source>
</evidence>